<feature type="transmembrane region" description="Helical" evidence="6">
    <location>
        <begin position="109"/>
        <end position="131"/>
    </location>
</feature>
<reference evidence="8 9" key="1">
    <citation type="submission" date="2019-10" db="EMBL/GenBank/DDBJ databases">
        <title>The Genome Sequence of Clostridium tarantellae Isolated from Fish Brain.</title>
        <authorList>
            <person name="Bano L."/>
            <person name="Kiel M."/>
            <person name="Sales G."/>
            <person name="Doxey A.C."/>
            <person name="Mansfield M.J."/>
            <person name="Schiavone M."/>
            <person name="Rossetto O."/>
            <person name="Pirazzini M."/>
            <person name="Dobrindt U."/>
            <person name="Montecucco C."/>
        </authorList>
    </citation>
    <scope>NUCLEOTIDE SEQUENCE [LARGE SCALE GENOMIC DNA]</scope>
    <source>
        <strain evidence="8 9">DSM 3997</strain>
    </source>
</reference>
<evidence type="ECO:0000313" key="9">
    <source>
        <dbReference type="Proteomes" id="UP000430345"/>
    </source>
</evidence>
<evidence type="ECO:0000259" key="7">
    <source>
        <dbReference type="Pfam" id="PF02687"/>
    </source>
</evidence>
<evidence type="ECO:0000256" key="3">
    <source>
        <dbReference type="ARBA" id="ARBA00022692"/>
    </source>
</evidence>
<organism evidence="8 9">
    <name type="scientific">Clostridium tarantellae</name>
    <dbReference type="NCBI Taxonomy" id="39493"/>
    <lineage>
        <taxon>Bacteria</taxon>
        <taxon>Bacillati</taxon>
        <taxon>Bacillota</taxon>
        <taxon>Clostridia</taxon>
        <taxon>Eubacteriales</taxon>
        <taxon>Clostridiaceae</taxon>
        <taxon>Clostridium</taxon>
    </lineage>
</organism>
<dbReference type="AlphaFoldDB" id="A0A6I1MRE7"/>
<keyword evidence="4 6" id="KW-1133">Transmembrane helix</keyword>
<dbReference type="EMBL" id="WHJC01000303">
    <property type="protein sequence ID" value="MPQ44757.1"/>
    <property type="molecule type" value="Genomic_DNA"/>
</dbReference>
<feature type="transmembrane region" description="Helical" evidence="6">
    <location>
        <begin position="151"/>
        <end position="173"/>
    </location>
</feature>
<dbReference type="OrthoDB" id="9781780at2"/>
<feature type="transmembrane region" description="Helical" evidence="6">
    <location>
        <begin position="60"/>
        <end position="80"/>
    </location>
</feature>
<evidence type="ECO:0000256" key="5">
    <source>
        <dbReference type="ARBA" id="ARBA00023136"/>
    </source>
</evidence>
<evidence type="ECO:0000256" key="2">
    <source>
        <dbReference type="ARBA" id="ARBA00022475"/>
    </source>
</evidence>
<feature type="transmembrane region" description="Helical" evidence="6">
    <location>
        <begin position="21"/>
        <end position="40"/>
    </location>
</feature>
<dbReference type="Proteomes" id="UP000430345">
    <property type="component" value="Unassembled WGS sequence"/>
</dbReference>
<proteinExistence type="predicted"/>
<name>A0A6I1MRE7_9CLOT</name>
<keyword evidence="3 6" id="KW-0812">Transmembrane</keyword>
<evidence type="ECO:0000256" key="4">
    <source>
        <dbReference type="ARBA" id="ARBA00022989"/>
    </source>
</evidence>
<dbReference type="Pfam" id="PF02687">
    <property type="entry name" value="FtsX"/>
    <property type="match status" value="1"/>
</dbReference>
<comment type="caution">
    <text evidence="8">The sequence shown here is derived from an EMBL/GenBank/DDBJ whole genome shotgun (WGS) entry which is preliminary data.</text>
</comment>
<dbReference type="InterPro" id="IPR052536">
    <property type="entry name" value="ABC-4_Integral_Memb_Prot"/>
</dbReference>
<gene>
    <name evidence="8" type="ORF">GBZ86_13530</name>
</gene>
<feature type="transmembrane region" description="Helical" evidence="6">
    <location>
        <begin position="194"/>
        <end position="213"/>
    </location>
</feature>
<keyword evidence="9" id="KW-1185">Reference proteome</keyword>
<dbReference type="RefSeq" id="WP_152891496.1">
    <property type="nucleotide sequence ID" value="NZ_WHJC01000303.1"/>
</dbReference>
<sequence length="242" mass="27481">MNFSSIIKKNFIHNFNKYISFYFINSLIIALLFMYGSLMFNEAVLDSIGKTSIYETVNISLMGLIIFSIVFITYTNMAFLKNRGKEFGMYLTLGMTTKDLTKLIFIENLGIMLASLLTGVLTGTVFGKLFYMILNKIIASTSIPFKLNYKTYLLSIGVFSLIFIGNFIFNIFYIRKASIIEVIKASKKKEVGKANVLLGGISLILLIIAMIYLPKTLLMEIFKEERYMVGVFIAVTLICPYM</sequence>
<comment type="subcellular location">
    <subcellularLocation>
        <location evidence="1">Cell membrane</location>
        <topology evidence="1">Multi-pass membrane protein</topology>
    </subcellularLocation>
</comment>
<feature type="non-terminal residue" evidence="8">
    <location>
        <position position="242"/>
    </location>
</feature>
<protein>
    <submittedName>
        <fullName evidence="8">FtsX-like permease family protein</fullName>
    </submittedName>
</protein>
<feature type="domain" description="ABC3 transporter permease C-terminal" evidence="7">
    <location>
        <begin position="62"/>
        <end position="178"/>
    </location>
</feature>
<keyword evidence="2" id="KW-1003">Cell membrane</keyword>
<keyword evidence="5 6" id="KW-0472">Membrane</keyword>
<evidence type="ECO:0000256" key="6">
    <source>
        <dbReference type="SAM" id="Phobius"/>
    </source>
</evidence>
<dbReference type="PANTHER" id="PTHR46795">
    <property type="entry name" value="ABC TRANSPORTER PERMEASE-RELATED-RELATED"/>
    <property type="match status" value="1"/>
</dbReference>
<evidence type="ECO:0000313" key="8">
    <source>
        <dbReference type="EMBL" id="MPQ44757.1"/>
    </source>
</evidence>
<dbReference type="GO" id="GO:0005886">
    <property type="term" value="C:plasma membrane"/>
    <property type="evidence" value="ECO:0007669"/>
    <property type="project" value="UniProtKB-SubCell"/>
</dbReference>
<evidence type="ECO:0000256" key="1">
    <source>
        <dbReference type="ARBA" id="ARBA00004651"/>
    </source>
</evidence>
<dbReference type="InterPro" id="IPR003838">
    <property type="entry name" value="ABC3_permease_C"/>
</dbReference>
<accession>A0A6I1MRE7</accession>